<evidence type="ECO:0000256" key="1">
    <source>
        <dbReference type="ARBA" id="ARBA00010164"/>
    </source>
</evidence>
<dbReference type="OrthoDB" id="9805913at2"/>
<feature type="domain" description="HipA-like C-terminal" evidence="4">
    <location>
        <begin position="184"/>
        <end position="395"/>
    </location>
</feature>
<gene>
    <name evidence="5" type="ORF">DQQ10_18860</name>
</gene>
<dbReference type="Gene3D" id="1.10.1070.20">
    <property type="match status" value="1"/>
</dbReference>
<accession>A0A364Y148</accession>
<evidence type="ECO:0000256" key="2">
    <source>
        <dbReference type="ARBA" id="ARBA00022679"/>
    </source>
</evidence>
<comment type="similarity">
    <text evidence="1">Belongs to the HipA Ser/Thr kinase family.</text>
</comment>
<keyword evidence="6" id="KW-1185">Reference proteome</keyword>
<sequence length="420" mass="46790">MAKKGAHRTICVYADWVGLGPPTLMGLLHSTLLRGKEIFSFEYDDAWLKSRSSQTLDPDLGFFSGIQYLNDEKPNFGIFLDSSPDRWGRTLMDRREAAIARSDGRQPKNLFETDYLLGVYDGHRMGAIRFKDSLDGPFLNSNTSMATPPWTSIRELEHASLKLEDGGHDAENLKWLNLLITPGSSLGGARPKASVLDEHGALWIAKFPSLQDDRDIGGWEKVAYDLARNAGINVPESVTGKFYSKKHTFLTKRFDRTSQGERIHFASAMTLLGHTDGTNHSSGASYLDLAEFIMQNGARPDADLEELWRRIVFYISISNTDDHLRNHGFLLTDKGWTLSPAYDINPVPTGTGLSLNISTTDNALSIDLALEVAEYFRVSDEKATEIISVIQSEVSKWESIAEKVGIPKAERNAMARAFKV</sequence>
<protein>
    <submittedName>
        <fullName evidence="5">Type II toxin-antitoxin system HipA family toxin</fullName>
    </submittedName>
</protein>
<dbReference type="RefSeq" id="WP_112748459.1">
    <property type="nucleotide sequence ID" value="NZ_QMFY01000010.1"/>
</dbReference>
<evidence type="ECO:0000313" key="6">
    <source>
        <dbReference type="Proteomes" id="UP000251889"/>
    </source>
</evidence>
<dbReference type="InterPro" id="IPR012893">
    <property type="entry name" value="HipA-like_C"/>
</dbReference>
<keyword evidence="3" id="KW-0418">Kinase</keyword>
<dbReference type="GO" id="GO:0004674">
    <property type="term" value="F:protein serine/threonine kinase activity"/>
    <property type="evidence" value="ECO:0007669"/>
    <property type="project" value="TreeGrafter"/>
</dbReference>
<organism evidence="5 6">
    <name type="scientific">Pseudochryseolinea flava</name>
    <dbReference type="NCBI Taxonomy" id="2059302"/>
    <lineage>
        <taxon>Bacteria</taxon>
        <taxon>Pseudomonadati</taxon>
        <taxon>Bacteroidota</taxon>
        <taxon>Cytophagia</taxon>
        <taxon>Cytophagales</taxon>
        <taxon>Fulvivirgaceae</taxon>
        <taxon>Pseudochryseolinea</taxon>
    </lineage>
</organism>
<keyword evidence="2" id="KW-0808">Transferase</keyword>
<comment type="caution">
    <text evidence="5">The sequence shown here is derived from an EMBL/GenBank/DDBJ whole genome shotgun (WGS) entry which is preliminary data.</text>
</comment>
<name>A0A364Y148_9BACT</name>
<dbReference type="Proteomes" id="UP000251889">
    <property type="component" value="Unassembled WGS sequence"/>
</dbReference>
<reference evidence="5 6" key="1">
    <citation type="submission" date="2018-06" db="EMBL/GenBank/DDBJ databases">
        <title>Chryseolinea flavus sp. nov., a member of the phylum Bacteroidetes isolated from soil.</title>
        <authorList>
            <person name="Li Y."/>
            <person name="Wang J."/>
        </authorList>
    </citation>
    <scope>NUCLEOTIDE SEQUENCE [LARGE SCALE GENOMIC DNA]</scope>
    <source>
        <strain evidence="5 6">SDU1-6</strain>
    </source>
</reference>
<dbReference type="InterPro" id="IPR052028">
    <property type="entry name" value="HipA_Ser/Thr_kinase"/>
</dbReference>
<dbReference type="PANTHER" id="PTHR37419:SF8">
    <property type="entry name" value="TOXIN YJJJ"/>
    <property type="match status" value="1"/>
</dbReference>
<dbReference type="GO" id="GO:0005829">
    <property type="term" value="C:cytosol"/>
    <property type="evidence" value="ECO:0007669"/>
    <property type="project" value="TreeGrafter"/>
</dbReference>
<evidence type="ECO:0000259" key="4">
    <source>
        <dbReference type="Pfam" id="PF07804"/>
    </source>
</evidence>
<evidence type="ECO:0000256" key="3">
    <source>
        <dbReference type="ARBA" id="ARBA00022777"/>
    </source>
</evidence>
<dbReference type="EMBL" id="QMFY01000010">
    <property type="protein sequence ID" value="RAV99657.1"/>
    <property type="molecule type" value="Genomic_DNA"/>
</dbReference>
<dbReference type="PANTHER" id="PTHR37419">
    <property type="entry name" value="SERINE/THREONINE-PROTEIN KINASE TOXIN HIPA"/>
    <property type="match status" value="1"/>
</dbReference>
<proteinExistence type="inferred from homology"/>
<dbReference type="AlphaFoldDB" id="A0A364Y148"/>
<dbReference type="Pfam" id="PF07804">
    <property type="entry name" value="HipA_C"/>
    <property type="match status" value="1"/>
</dbReference>
<evidence type="ECO:0000313" key="5">
    <source>
        <dbReference type="EMBL" id="RAV99657.1"/>
    </source>
</evidence>